<evidence type="ECO:0008006" key="4">
    <source>
        <dbReference type="Google" id="ProtNLM"/>
    </source>
</evidence>
<dbReference type="VEuPathDB" id="FungiDB:TEQG_03086"/>
<feature type="compositionally biased region" description="Low complexity" evidence="1">
    <location>
        <begin position="22"/>
        <end position="36"/>
    </location>
</feature>
<evidence type="ECO:0000313" key="2">
    <source>
        <dbReference type="EMBL" id="EGE04053.1"/>
    </source>
</evidence>
<feature type="compositionally biased region" description="Low complexity" evidence="1">
    <location>
        <begin position="503"/>
        <end position="512"/>
    </location>
</feature>
<feature type="region of interest" description="Disordered" evidence="1">
    <location>
        <begin position="15"/>
        <end position="51"/>
    </location>
</feature>
<dbReference type="EMBL" id="DS995731">
    <property type="protein sequence ID" value="EGE04053.1"/>
    <property type="molecule type" value="Genomic_DNA"/>
</dbReference>
<dbReference type="PANTHER" id="PTHR15696:SF0">
    <property type="entry name" value="TELOMERASE-BINDING PROTEIN EST1A"/>
    <property type="match status" value="1"/>
</dbReference>
<dbReference type="eggNOG" id="ENOG502QRU3">
    <property type="taxonomic scope" value="Eukaryota"/>
</dbReference>
<feature type="region of interest" description="Disordered" evidence="1">
    <location>
        <begin position="503"/>
        <end position="526"/>
    </location>
</feature>
<dbReference type="GO" id="GO:0005697">
    <property type="term" value="C:telomerase holoenzyme complex"/>
    <property type="evidence" value="ECO:0007669"/>
    <property type="project" value="TreeGrafter"/>
</dbReference>
<dbReference type="GO" id="GO:0042162">
    <property type="term" value="F:telomeric DNA binding"/>
    <property type="evidence" value="ECO:0007669"/>
    <property type="project" value="TreeGrafter"/>
</dbReference>
<reference evidence="3" key="1">
    <citation type="journal article" date="2012" name="MBio">
        <title>Comparative genome analysis of Trichophyton rubrum and related dermatophytes reveals candidate genes involved in infection.</title>
        <authorList>
            <person name="Martinez D.A."/>
            <person name="Oliver B.G."/>
            <person name="Graeser Y."/>
            <person name="Goldberg J.M."/>
            <person name="Li W."/>
            <person name="Martinez-Rossi N.M."/>
            <person name="Monod M."/>
            <person name="Shelest E."/>
            <person name="Barton R.C."/>
            <person name="Birch E."/>
            <person name="Brakhage A.A."/>
            <person name="Chen Z."/>
            <person name="Gurr S.J."/>
            <person name="Heiman D."/>
            <person name="Heitman J."/>
            <person name="Kosti I."/>
            <person name="Rossi A."/>
            <person name="Saif S."/>
            <person name="Samalova M."/>
            <person name="Saunders C.W."/>
            <person name="Shea T."/>
            <person name="Summerbell R.C."/>
            <person name="Xu J."/>
            <person name="Young S."/>
            <person name="Zeng Q."/>
            <person name="Birren B.W."/>
            <person name="Cuomo C.A."/>
            <person name="White T.C."/>
        </authorList>
    </citation>
    <scope>NUCLEOTIDE SEQUENCE [LARGE SCALE GENOMIC DNA]</scope>
    <source>
        <strain evidence="3">ATCC MYA-4606 / CBS 127.97</strain>
    </source>
</reference>
<dbReference type="PANTHER" id="PTHR15696">
    <property type="entry name" value="SMG-7 SUPPRESSOR WITH MORPHOLOGICAL EFFECT ON GENITALIA PROTEIN 7"/>
    <property type="match status" value="1"/>
</dbReference>
<sequence>MVDYLVLRGRRIPRSSKKRGLSQSKNYSSRSSSITRKTSKEGEEGGEPALQLNHYGPSITLQPIQCCSHPHLHSTSLVYSHCSDSELLTIKREEVYFSARLHTVPAASTCPTCLDGQAKPALIDPAADIGVKDDDEEGRRLECTTYLLLQPETRQITEDQLTVEVKGIYDSLFEAEKKCIEVDTQQLDCGSGLTPEQYKALIAIHQTLMHEYYDFFLASGYPSAPECLRKLAREYTIPQRIWRHAIYPMLDLLHRRLPSSHDYMVSYIYTTYTMLTLLLESVPTFKEVWMEYLGDVARYRMAIEETDCQERKNWENEALCWYQRAADEGPNIGRIQHHSAVLAKPYTLRLFYYTKSLVCVEPFATSRENILFLFNPLLEESQPQQHRVALKSYVKAHGIMFKRLSVLSFFRHVLDFFCALPQHISYKGQEFREQGIYISSSNIATLFINDDKDILKGYSKALKLPWDSRASYAREHWLNCSDTLPSQTISLDSYIPTTYSTQFTPSTTSTAPDTPPPTTSTSTDTALAPDPISPFQHTAHLAMHTFCLLLRKIGDKNALPAVHVSLAFLYTLALTPKAMDIFEPLIPFNDLATFLNALKHQSVGASILASDSFPAPKCSESGYLPEDFAMRGQDWARLYFPDNHFKANSTPVGGDKTKDTLGNNLVRVERCLWIGCRLASMKRWITYDANGRFNTTNWASRLERASQRSAFFLRAAEVLTLTNAAETFSSSPQ</sequence>
<dbReference type="HOGENOM" id="CLU_010014_4_1_1"/>
<accession>F2PQ85</accession>
<protein>
    <recommendedName>
        <fullName evidence="4">DNA/RNA-binding domain-containing protein</fullName>
    </recommendedName>
</protein>
<dbReference type="GO" id="GO:0000184">
    <property type="term" value="P:nuclear-transcribed mRNA catabolic process, nonsense-mediated decay"/>
    <property type="evidence" value="ECO:0007669"/>
    <property type="project" value="TreeGrafter"/>
</dbReference>
<dbReference type="InterPro" id="IPR045153">
    <property type="entry name" value="Est1/Ebs1-like"/>
</dbReference>
<dbReference type="AlphaFoldDB" id="F2PQ85"/>
<organism evidence="2 3">
    <name type="scientific">Trichophyton equinum (strain ATCC MYA-4606 / CBS 127.97)</name>
    <name type="common">Horse ringworm fungus</name>
    <dbReference type="NCBI Taxonomy" id="559882"/>
    <lineage>
        <taxon>Eukaryota</taxon>
        <taxon>Fungi</taxon>
        <taxon>Dikarya</taxon>
        <taxon>Ascomycota</taxon>
        <taxon>Pezizomycotina</taxon>
        <taxon>Eurotiomycetes</taxon>
        <taxon>Eurotiomycetidae</taxon>
        <taxon>Onygenales</taxon>
        <taxon>Arthrodermataceae</taxon>
        <taxon>Trichophyton</taxon>
    </lineage>
</organism>
<name>F2PQ85_TRIEC</name>
<evidence type="ECO:0000256" key="1">
    <source>
        <dbReference type="SAM" id="MobiDB-lite"/>
    </source>
</evidence>
<proteinExistence type="predicted"/>
<dbReference type="SUPFAM" id="SSF48452">
    <property type="entry name" value="TPR-like"/>
    <property type="match status" value="1"/>
</dbReference>
<dbReference type="FunFam" id="1.25.40.10:FF:000202">
    <property type="entry name" value="Unplaced genomic scaffold supercont1.7, whole genome shotgun sequence"/>
    <property type="match status" value="1"/>
</dbReference>
<dbReference type="Gene3D" id="1.25.40.10">
    <property type="entry name" value="Tetratricopeptide repeat domain"/>
    <property type="match status" value="1"/>
</dbReference>
<gene>
    <name evidence="2" type="ORF">TEQG_03086</name>
</gene>
<dbReference type="Proteomes" id="UP000009169">
    <property type="component" value="Unassembled WGS sequence"/>
</dbReference>
<keyword evidence="3" id="KW-1185">Reference proteome</keyword>
<dbReference type="InterPro" id="IPR011990">
    <property type="entry name" value="TPR-like_helical_dom_sf"/>
</dbReference>
<evidence type="ECO:0000313" key="3">
    <source>
        <dbReference type="Proteomes" id="UP000009169"/>
    </source>
</evidence>
<dbReference type="GO" id="GO:0070034">
    <property type="term" value="F:telomerase RNA binding"/>
    <property type="evidence" value="ECO:0007669"/>
    <property type="project" value="TreeGrafter"/>
</dbReference>